<sequence length="103" mass="11755">MDEDVAAPNEVFSLPPHTRQATKAIMLLLFFSFLMFTLPFGAFYGTKYCLEEYLLMSGYATVVWSVLAAVVTVNLIILVYAYIAYHEQEYDDEGNPIQELKQD</sequence>
<evidence type="ECO:0000256" key="6">
    <source>
        <dbReference type="SAM" id="Phobius"/>
    </source>
</evidence>
<keyword evidence="3 6" id="KW-1133">Transmembrane helix</keyword>
<evidence type="ECO:0000256" key="2">
    <source>
        <dbReference type="ARBA" id="ARBA00022824"/>
    </source>
</evidence>
<dbReference type="Proteomes" id="UP000007266">
    <property type="component" value="Linkage group 9"/>
</dbReference>
<dbReference type="EMBL" id="KQ971372">
    <property type="protein sequence ID" value="KYB25194.1"/>
    <property type="molecule type" value="Genomic_DNA"/>
</dbReference>
<feature type="transmembrane region" description="Helical" evidence="6">
    <location>
        <begin position="24"/>
        <end position="46"/>
    </location>
</feature>
<dbReference type="AlphaFoldDB" id="A0A139WB65"/>
<dbReference type="PANTHER" id="PTHR31792">
    <property type="entry name" value="VACUOLAR ATPASE ASSEMBLY INTEGRAL MEMBRANE PROTEIN VMA21"/>
    <property type="match status" value="1"/>
</dbReference>
<evidence type="ECO:0000256" key="3">
    <source>
        <dbReference type="ARBA" id="ARBA00022989"/>
    </source>
</evidence>
<dbReference type="OMA" id="NCYSVLT"/>
<evidence type="ECO:0000313" key="8">
    <source>
        <dbReference type="Proteomes" id="UP000007266"/>
    </source>
</evidence>
<proteinExistence type="predicted"/>
<keyword evidence="1 6" id="KW-0812">Transmembrane</keyword>
<reference evidence="7 8" key="2">
    <citation type="journal article" date="2010" name="Nucleic Acids Res.">
        <title>BeetleBase in 2010: revisions to provide comprehensive genomic information for Tribolium castaneum.</title>
        <authorList>
            <person name="Kim H.S."/>
            <person name="Murphy T."/>
            <person name="Xia J."/>
            <person name="Caragea D."/>
            <person name="Park Y."/>
            <person name="Beeman R.W."/>
            <person name="Lorenzen M.D."/>
            <person name="Butcher S."/>
            <person name="Manak J.R."/>
            <person name="Brown S.J."/>
        </authorList>
    </citation>
    <scope>GENOME REANNOTATION</scope>
    <source>
        <strain evidence="7 8">Georgia GA2</strain>
    </source>
</reference>
<feature type="transmembrane region" description="Helical" evidence="6">
    <location>
        <begin position="58"/>
        <end position="83"/>
    </location>
</feature>
<keyword evidence="5" id="KW-0968">Cytoplasmic vesicle</keyword>
<keyword evidence="2" id="KW-0256">Endoplasmic reticulum</keyword>
<dbReference type="STRING" id="7070.A0A139WB65"/>
<dbReference type="InterPro" id="IPR019013">
    <property type="entry name" value="Vma21"/>
</dbReference>
<keyword evidence="8" id="KW-1185">Reference proteome</keyword>
<dbReference type="FunCoup" id="A0A139WB65">
    <property type="interactions" value="3"/>
</dbReference>
<evidence type="ECO:0000256" key="4">
    <source>
        <dbReference type="ARBA" id="ARBA00023136"/>
    </source>
</evidence>
<dbReference type="GO" id="GO:0005789">
    <property type="term" value="C:endoplasmic reticulum membrane"/>
    <property type="evidence" value="ECO:0000318"/>
    <property type="project" value="GO_Central"/>
</dbReference>
<reference evidence="7 8" key="1">
    <citation type="journal article" date="2008" name="Nature">
        <title>The genome of the model beetle and pest Tribolium castaneum.</title>
        <authorList>
            <consortium name="Tribolium Genome Sequencing Consortium"/>
            <person name="Richards S."/>
            <person name="Gibbs R.A."/>
            <person name="Weinstock G.M."/>
            <person name="Brown S.J."/>
            <person name="Denell R."/>
            <person name="Beeman R.W."/>
            <person name="Gibbs R."/>
            <person name="Beeman R.W."/>
            <person name="Brown S.J."/>
            <person name="Bucher G."/>
            <person name="Friedrich M."/>
            <person name="Grimmelikhuijzen C.J."/>
            <person name="Klingler M."/>
            <person name="Lorenzen M."/>
            <person name="Richards S."/>
            <person name="Roth S."/>
            <person name="Schroder R."/>
            <person name="Tautz D."/>
            <person name="Zdobnov E.M."/>
            <person name="Muzny D."/>
            <person name="Gibbs R.A."/>
            <person name="Weinstock G.M."/>
            <person name="Attaway T."/>
            <person name="Bell S."/>
            <person name="Buhay C.J."/>
            <person name="Chandrabose M.N."/>
            <person name="Chavez D."/>
            <person name="Clerk-Blankenburg K.P."/>
            <person name="Cree A."/>
            <person name="Dao M."/>
            <person name="Davis C."/>
            <person name="Chacko J."/>
            <person name="Dinh H."/>
            <person name="Dugan-Rocha S."/>
            <person name="Fowler G."/>
            <person name="Garner T.T."/>
            <person name="Garnes J."/>
            <person name="Gnirke A."/>
            <person name="Hawes A."/>
            <person name="Hernandez J."/>
            <person name="Hines S."/>
            <person name="Holder M."/>
            <person name="Hume J."/>
            <person name="Jhangiani S.N."/>
            <person name="Joshi V."/>
            <person name="Khan Z.M."/>
            <person name="Jackson L."/>
            <person name="Kovar C."/>
            <person name="Kowis A."/>
            <person name="Lee S."/>
            <person name="Lewis L.R."/>
            <person name="Margolis J."/>
            <person name="Morgan M."/>
            <person name="Nazareth L.V."/>
            <person name="Nguyen N."/>
            <person name="Okwuonu G."/>
            <person name="Parker D."/>
            <person name="Richards S."/>
            <person name="Ruiz S.J."/>
            <person name="Santibanez J."/>
            <person name="Savard J."/>
            <person name="Scherer S.E."/>
            <person name="Schneider B."/>
            <person name="Sodergren E."/>
            <person name="Tautz D."/>
            <person name="Vattahil S."/>
            <person name="Villasana D."/>
            <person name="White C.S."/>
            <person name="Wright R."/>
            <person name="Park Y."/>
            <person name="Beeman R.W."/>
            <person name="Lord J."/>
            <person name="Oppert B."/>
            <person name="Lorenzen M."/>
            <person name="Brown S."/>
            <person name="Wang L."/>
            <person name="Savard J."/>
            <person name="Tautz D."/>
            <person name="Richards S."/>
            <person name="Weinstock G."/>
            <person name="Gibbs R.A."/>
            <person name="Liu Y."/>
            <person name="Worley K."/>
            <person name="Weinstock G."/>
            <person name="Elsik C.G."/>
            <person name="Reese J.T."/>
            <person name="Elhaik E."/>
            <person name="Landan G."/>
            <person name="Graur D."/>
            <person name="Arensburger P."/>
            <person name="Atkinson P."/>
            <person name="Beeman R.W."/>
            <person name="Beidler J."/>
            <person name="Brown S.J."/>
            <person name="Demuth J.P."/>
            <person name="Drury D.W."/>
            <person name="Du Y.Z."/>
            <person name="Fujiwara H."/>
            <person name="Lorenzen M."/>
            <person name="Maselli V."/>
            <person name="Osanai M."/>
            <person name="Park Y."/>
            <person name="Robertson H.M."/>
            <person name="Tu Z."/>
            <person name="Wang J.J."/>
            <person name="Wang S."/>
            <person name="Richards S."/>
            <person name="Song H."/>
            <person name="Zhang L."/>
            <person name="Sodergren E."/>
            <person name="Werner D."/>
            <person name="Stanke M."/>
            <person name="Morgenstern B."/>
            <person name="Solovyev V."/>
            <person name="Kosarev P."/>
            <person name="Brown G."/>
            <person name="Chen H.C."/>
            <person name="Ermolaeva O."/>
            <person name="Hlavina W."/>
            <person name="Kapustin Y."/>
            <person name="Kiryutin B."/>
            <person name="Kitts P."/>
            <person name="Maglott D."/>
            <person name="Pruitt K."/>
            <person name="Sapojnikov V."/>
            <person name="Souvorov A."/>
            <person name="Mackey A.J."/>
            <person name="Waterhouse R.M."/>
            <person name="Wyder S."/>
            <person name="Zdobnov E.M."/>
            <person name="Zdobnov E.M."/>
            <person name="Wyder S."/>
            <person name="Kriventseva E.V."/>
            <person name="Kadowaki T."/>
            <person name="Bork P."/>
            <person name="Aranda M."/>
            <person name="Bao R."/>
            <person name="Beermann A."/>
            <person name="Berns N."/>
            <person name="Bolognesi R."/>
            <person name="Bonneton F."/>
            <person name="Bopp D."/>
            <person name="Brown S.J."/>
            <person name="Bucher G."/>
            <person name="Butts T."/>
            <person name="Chaumot A."/>
            <person name="Denell R.E."/>
            <person name="Ferrier D.E."/>
            <person name="Friedrich M."/>
            <person name="Gordon C.M."/>
            <person name="Jindra M."/>
            <person name="Klingler M."/>
            <person name="Lan Q."/>
            <person name="Lattorff H.M."/>
            <person name="Laudet V."/>
            <person name="von Levetsow C."/>
            <person name="Liu Z."/>
            <person name="Lutz R."/>
            <person name="Lynch J.A."/>
            <person name="da Fonseca R.N."/>
            <person name="Posnien N."/>
            <person name="Reuter R."/>
            <person name="Roth S."/>
            <person name="Savard J."/>
            <person name="Schinko J.B."/>
            <person name="Schmitt C."/>
            <person name="Schoppmeier M."/>
            <person name="Schroder R."/>
            <person name="Shippy T.D."/>
            <person name="Simonnet F."/>
            <person name="Marques-Souza H."/>
            <person name="Tautz D."/>
            <person name="Tomoyasu Y."/>
            <person name="Trauner J."/>
            <person name="Van der Zee M."/>
            <person name="Vervoort M."/>
            <person name="Wittkopp N."/>
            <person name="Wimmer E.A."/>
            <person name="Yang X."/>
            <person name="Jones A.K."/>
            <person name="Sattelle D.B."/>
            <person name="Ebert P.R."/>
            <person name="Nelson D."/>
            <person name="Scott J.G."/>
            <person name="Beeman R.W."/>
            <person name="Muthukrishnan S."/>
            <person name="Kramer K.J."/>
            <person name="Arakane Y."/>
            <person name="Beeman R.W."/>
            <person name="Zhu Q."/>
            <person name="Hogenkamp D."/>
            <person name="Dixit R."/>
            <person name="Oppert B."/>
            <person name="Jiang H."/>
            <person name="Zou Z."/>
            <person name="Marshall J."/>
            <person name="Elpidina E."/>
            <person name="Vinokurov K."/>
            <person name="Oppert C."/>
            <person name="Zou Z."/>
            <person name="Evans J."/>
            <person name="Lu Z."/>
            <person name="Zhao P."/>
            <person name="Sumathipala N."/>
            <person name="Altincicek B."/>
            <person name="Vilcinskas A."/>
            <person name="Williams M."/>
            <person name="Hultmark D."/>
            <person name="Hetru C."/>
            <person name="Jiang H."/>
            <person name="Grimmelikhuijzen C.J."/>
            <person name="Hauser F."/>
            <person name="Cazzamali G."/>
            <person name="Williamson M."/>
            <person name="Park Y."/>
            <person name="Li B."/>
            <person name="Tanaka Y."/>
            <person name="Predel R."/>
            <person name="Neupert S."/>
            <person name="Schachtner J."/>
            <person name="Verleyen P."/>
            <person name="Raible F."/>
            <person name="Bork P."/>
            <person name="Friedrich M."/>
            <person name="Walden K.K."/>
            <person name="Robertson H.M."/>
            <person name="Angeli S."/>
            <person name="Foret S."/>
            <person name="Bucher G."/>
            <person name="Schuetz S."/>
            <person name="Maleszka R."/>
            <person name="Wimmer E.A."/>
            <person name="Beeman R.W."/>
            <person name="Lorenzen M."/>
            <person name="Tomoyasu Y."/>
            <person name="Miller S.C."/>
            <person name="Grossmann D."/>
            <person name="Bucher G."/>
        </authorList>
    </citation>
    <scope>NUCLEOTIDE SEQUENCE [LARGE SCALE GENOMIC DNA]</scope>
    <source>
        <strain evidence="7 8">Georgia GA2</strain>
    </source>
</reference>
<evidence type="ECO:0008006" key="9">
    <source>
        <dbReference type="Google" id="ProtNLM"/>
    </source>
</evidence>
<evidence type="ECO:0000256" key="5">
    <source>
        <dbReference type="ARBA" id="ARBA00023329"/>
    </source>
</evidence>
<gene>
    <name evidence="7" type="primary">AUGUSTUS-3.0.2_34875</name>
    <name evidence="7" type="ORF">TcasGA2_TC034875</name>
</gene>
<evidence type="ECO:0000256" key="1">
    <source>
        <dbReference type="ARBA" id="ARBA00022692"/>
    </source>
</evidence>
<protein>
    <recommendedName>
        <fullName evidence="9">Vacuolar ATPase assembly integral membrane protein VMA21 homolog</fullName>
    </recommendedName>
</protein>
<dbReference type="GO" id="GO:0070072">
    <property type="term" value="P:vacuolar proton-transporting V-type ATPase complex assembly"/>
    <property type="evidence" value="ECO:0000318"/>
    <property type="project" value="GO_Central"/>
</dbReference>
<evidence type="ECO:0000313" key="7">
    <source>
        <dbReference type="EMBL" id="KYB25194.1"/>
    </source>
</evidence>
<dbReference type="KEGG" id="tca:103314231"/>
<dbReference type="InParanoid" id="A0A139WB65"/>
<dbReference type="PANTHER" id="PTHR31792:SF3">
    <property type="entry name" value="VACUOLAR ATPASE ASSEMBLY INTEGRAL MEMBRANE PROTEIN VMA21"/>
    <property type="match status" value="1"/>
</dbReference>
<accession>A0A139WB65</accession>
<dbReference type="GO" id="GO:0031410">
    <property type="term" value="C:cytoplasmic vesicle"/>
    <property type="evidence" value="ECO:0007669"/>
    <property type="project" value="UniProtKB-KW"/>
</dbReference>
<name>A0A139WB65_TRICA</name>
<dbReference type="Pfam" id="PF09446">
    <property type="entry name" value="VMA21"/>
    <property type="match status" value="1"/>
</dbReference>
<keyword evidence="4 6" id="KW-0472">Membrane</keyword>
<organism evidence="7 8">
    <name type="scientific">Tribolium castaneum</name>
    <name type="common">Red flour beetle</name>
    <dbReference type="NCBI Taxonomy" id="7070"/>
    <lineage>
        <taxon>Eukaryota</taxon>
        <taxon>Metazoa</taxon>
        <taxon>Ecdysozoa</taxon>
        <taxon>Arthropoda</taxon>
        <taxon>Hexapoda</taxon>
        <taxon>Insecta</taxon>
        <taxon>Pterygota</taxon>
        <taxon>Neoptera</taxon>
        <taxon>Endopterygota</taxon>
        <taxon>Coleoptera</taxon>
        <taxon>Polyphaga</taxon>
        <taxon>Cucujiformia</taxon>
        <taxon>Tenebrionidae</taxon>
        <taxon>Tenebrionidae incertae sedis</taxon>
        <taxon>Tribolium</taxon>
    </lineage>
</organism>